<sequence length="38" mass="4429">MIPFLSISLINIPYLLILNTLEKQTVETIEIKNSLCFY</sequence>
<organism evidence="1 2">
    <name type="scientific">Candidatus Jettenia ecosi</name>
    <dbReference type="NCBI Taxonomy" id="2494326"/>
    <lineage>
        <taxon>Bacteria</taxon>
        <taxon>Pseudomonadati</taxon>
        <taxon>Planctomycetota</taxon>
        <taxon>Candidatus Brocadiia</taxon>
        <taxon>Candidatus Brocadiales</taxon>
        <taxon>Candidatus Brocadiaceae</taxon>
        <taxon>Candidatus Jettenia</taxon>
    </lineage>
</organism>
<accession>A0A533QEI9</accession>
<dbReference type="Proteomes" id="UP000319783">
    <property type="component" value="Unassembled WGS sequence"/>
</dbReference>
<comment type="caution">
    <text evidence="1">The sequence shown here is derived from an EMBL/GenBank/DDBJ whole genome shotgun (WGS) entry which is preliminary data.</text>
</comment>
<evidence type="ECO:0000313" key="2">
    <source>
        <dbReference type="Proteomes" id="UP000319783"/>
    </source>
</evidence>
<reference evidence="1 2" key="1">
    <citation type="submission" date="2019-04" db="EMBL/GenBank/DDBJ databases">
        <title>Genome of a novel bacterium Candidatus Jettenia ecosi reconstructed from metagenome of an anammox bioreactor.</title>
        <authorList>
            <person name="Mardanov A.V."/>
            <person name="Beletsky A.V."/>
            <person name="Ravin N.V."/>
            <person name="Botchkova E.A."/>
            <person name="Litti Y.V."/>
            <person name="Nozhevnikova A.N."/>
        </authorList>
    </citation>
    <scope>NUCLEOTIDE SEQUENCE [LARGE SCALE GENOMIC DNA]</scope>
    <source>
        <strain evidence="1">J2</strain>
    </source>
</reference>
<gene>
    <name evidence="1" type="ORF">JETT_0491</name>
</gene>
<dbReference type="AlphaFoldDB" id="A0A533QEI9"/>
<proteinExistence type="predicted"/>
<protein>
    <submittedName>
        <fullName evidence="1">Uncharacterized protein</fullName>
    </submittedName>
</protein>
<name>A0A533QEI9_9BACT</name>
<evidence type="ECO:0000313" key="1">
    <source>
        <dbReference type="EMBL" id="TLD43187.1"/>
    </source>
</evidence>
<dbReference type="EMBL" id="SULG01000006">
    <property type="protein sequence ID" value="TLD43187.1"/>
    <property type="molecule type" value="Genomic_DNA"/>
</dbReference>